<comment type="caution">
    <text evidence="1">The sequence shown here is derived from an EMBL/GenBank/DDBJ whole genome shotgun (WGS) entry which is preliminary data.</text>
</comment>
<evidence type="ECO:0000313" key="2">
    <source>
        <dbReference type="Proteomes" id="UP001444071"/>
    </source>
</evidence>
<keyword evidence="2" id="KW-1185">Reference proteome</keyword>
<reference evidence="1 2" key="1">
    <citation type="submission" date="2021-06" db="EMBL/GenBank/DDBJ databases">
        <authorList>
            <person name="Palmer J.M."/>
        </authorList>
    </citation>
    <scope>NUCLEOTIDE SEQUENCE [LARGE SCALE GENOMIC DNA]</scope>
    <source>
        <strain evidence="1 2">XR_2019</strain>
        <tissue evidence="1">Muscle</tissue>
    </source>
</reference>
<organism evidence="1 2">
    <name type="scientific">Xenotaenia resolanae</name>
    <dbReference type="NCBI Taxonomy" id="208358"/>
    <lineage>
        <taxon>Eukaryota</taxon>
        <taxon>Metazoa</taxon>
        <taxon>Chordata</taxon>
        <taxon>Craniata</taxon>
        <taxon>Vertebrata</taxon>
        <taxon>Euteleostomi</taxon>
        <taxon>Actinopterygii</taxon>
        <taxon>Neopterygii</taxon>
        <taxon>Teleostei</taxon>
        <taxon>Neoteleostei</taxon>
        <taxon>Acanthomorphata</taxon>
        <taxon>Ovalentaria</taxon>
        <taxon>Atherinomorphae</taxon>
        <taxon>Cyprinodontiformes</taxon>
        <taxon>Goodeidae</taxon>
        <taxon>Xenotaenia</taxon>
    </lineage>
</organism>
<dbReference type="EMBL" id="JAHRIM010095451">
    <property type="protein sequence ID" value="MEQ2278329.1"/>
    <property type="molecule type" value="Genomic_DNA"/>
</dbReference>
<proteinExistence type="predicted"/>
<dbReference type="Proteomes" id="UP001444071">
    <property type="component" value="Unassembled WGS sequence"/>
</dbReference>
<name>A0ABV0X9E1_9TELE</name>
<protein>
    <submittedName>
        <fullName evidence="1">Uncharacterized protein</fullName>
    </submittedName>
</protein>
<evidence type="ECO:0000313" key="1">
    <source>
        <dbReference type="EMBL" id="MEQ2278329.1"/>
    </source>
</evidence>
<sequence>MSLLHNEGMCELEINDTLMEAWSVFTQVIRRSSVSATRAYQKHERGRSYICMHLSNILLGMGRSYSVARVARLKAQRSSAKFFYEYLTQLIQTFSPNEVRIYAVVHGHHQWFCFMMSNPVVSVSKQKICSRSSV</sequence>
<gene>
    <name evidence="1" type="ORF">XENORESO_016315</name>
</gene>
<accession>A0ABV0X9E1</accession>